<dbReference type="AlphaFoldDB" id="A0A9X3DBV2"/>
<sequence length="215" mass="25266">MNLENEFGERKWDEFGGISPLIALFKSYHPLNPEIEKIINEQTFPVRFDKNKHIASPLKRNRYIYLILQGSVHGYIKMGIEKVTTWIAIEHELAGTIRNLWTEEASEEYIESIDPVLAIAIPHAMSRQLYQQFPIANYVGRKMTEIYFKSASERAFISRLPTAKKRYERYLITYSYLVDRVPLKYIASFLNMRLETLSRIRATIAKETEKILTER</sequence>
<dbReference type="InterPro" id="IPR014710">
    <property type="entry name" value="RmlC-like_jellyroll"/>
</dbReference>
<keyword evidence="2" id="KW-1185">Reference proteome</keyword>
<dbReference type="RefSeq" id="WP_010600813.1">
    <property type="nucleotide sequence ID" value="NZ_JAPJUH010000001.1"/>
</dbReference>
<proteinExistence type="predicted"/>
<organism evidence="1 2">
    <name type="scientific">Pedobacter agri</name>
    <dbReference type="NCBI Taxonomy" id="454586"/>
    <lineage>
        <taxon>Bacteria</taxon>
        <taxon>Pseudomonadati</taxon>
        <taxon>Bacteroidota</taxon>
        <taxon>Sphingobacteriia</taxon>
        <taxon>Sphingobacteriales</taxon>
        <taxon>Sphingobacteriaceae</taxon>
        <taxon>Pedobacter</taxon>
    </lineage>
</organism>
<dbReference type="Gene3D" id="2.60.120.10">
    <property type="entry name" value="Jelly Rolls"/>
    <property type="match status" value="1"/>
</dbReference>
<dbReference type="Proteomes" id="UP001142592">
    <property type="component" value="Unassembled WGS sequence"/>
</dbReference>
<accession>A0A9X3DBV2</accession>
<protein>
    <submittedName>
        <fullName evidence="1">Crp/Fnr family transcriptional regulator</fullName>
    </submittedName>
</protein>
<dbReference type="InterPro" id="IPR018490">
    <property type="entry name" value="cNMP-bd_dom_sf"/>
</dbReference>
<comment type="caution">
    <text evidence="1">The sequence shown here is derived from an EMBL/GenBank/DDBJ whole genome shotgun (WGS) entry which is preliminary data.</text>
</comment>
<dbReference type="EMBL" id="JAPJUH010000001">
    <property type="protein sequence ID" value="MCX3263226.1"/>
    <property type="molecule type" value="Genomic_DNA"/>
</dbReference>
<dbReference type="SUPFAM" id="SSF51206">
    <property type="entry name" value="cAMP-binding domain-like"/>
    <property type="match status" value="1"/>
</dbReference>
<evidence type="ECO:0000313" key="1">
    <source>
        <dbReference type="EMBL" id="MCX3263226.1"/>
    </source>
</evidence>
<reference evidence="1" key="1">
    <citation type="submission" date="2022-11" db="EMBL/GenBank/DDBJ databases">
        <authorList>
            <person name="Graham C."/>
            <person name="Newman J.D."/>
        </authorList>
    </citation>
    <scope>NUCLEOTIDE SEQUENCE</scope>
    <source>
        <strain evidence="1">DSM 19486</strain>
    </source>
</reference>
<gene>
    <name evidence="1" type="ORF">OQZ29_00600</name>
</gene>
<evidence type="ECO:0000313" key="2">
    <source>
        <dbReference type="Proteomes" id="UP001142592"/>
    </source>
</evidence>
<name>A0A9X3DBV2_9SPHI</name>